<dbReference type="PANTHER" id="PTHR46993">
    <property type="entry name" value="MYB TRANSCRIPTION FACTOR"/>
    <property type="match status" value="1"/>
</dbReference>
<reference evidence="1 3" key="1">
    <citation type="submission" date="2019-04" db="EMBL/GenBank/DDBJ databases">
        <title>An improved genome assembly and genetic linkage map for asparagus bean, Vigna unguiculata ssp. sesquipedialis.</title>
        <authorList>
            <person name="Xia Q."/>
            <person name="Zhang R."/>
            <person name="Dong Y."/>
        </authorList>
    </citation>
    <scope>NUCLEOTIDE SEQUENCE [LARGE SCALE GENOMIC DNA]</scope>
    <source>
        <tissue evidence="1">Leaf</tissue>
    </source>
</reference>
<evidence type="ECO:0000313" key="2">
    <source>
        <dbReference type="EMBL" id="QCD80967.1"/>
    </source>
</evidence>
<protein>
    <submittedName>
        <fullName evidence="1">Uncharacterized protein</fullName>
    </submittedName>
</protein>
<accession>A0A4D6KSE5</accession>
<dbReference type="Proteomes" id="UP000501690">
    <property type="component" value="Linkage Group LG2"/>
</dbReference>
<proteinExistence type="predicted"/>
<dbReference type="PANTHER" id="PTHR46993:SF6">
    <property type="entry name" value="MYB TRANSCRIPTION FACTOR"/>
    <property type="match status" value="1"/>
</dbReference>
<evidence type="ECO:0000313" key="3">
    <source>
        <dbReference type="Proteomes" id="UP000501690"/>
    </source>
</evidence>
<evidence type="ECO:0000313" key="1">
    <source>
        <dbReference type="EMBL" id="QCD80966.1"/>
    </source>
</evidence>
<sequence length="241" mass="27452">MEPKDDFVPSAFEFIPQNVPDTETNRNMLKNVLRIAGVSDLDSHPRKTILLKTLQYHLSTHSITESLLETLEFLEELFRCEASPVTATMTAAYCAVAVECTTKYLKLNPHHHNPLYRRAVNSIWRVRIASMNSSGSSEGSLLLSGELEQWRKDIEASLLDSEVMKRLASIDTKRDAMVKLKAFLDEACTDLDPSHAVYEASSHPQPRHFYISSVKYIENYFPVRELKVSSSHSPKHRHHSK</sequence>
<name>A0A4D6KSE5_VIGUN</name>
<dbReference type="EMBL" id="CP039346">
    <property type="protein sequence ID" value="QCD80967.1"/>
    <property type="molecule type" value="Genomic_DNA"/>
</dbReference>
<organism evidence="1 3">
    <name type="scientific">Vigna unguiculata</name>
    <name type="common">Cowpea</name>
    <dbReference type="NCBI Taxonomy" id="3917"/>
    <lineage>
        <taxon>Eukaryota</taxon>
        <taxon>Viridiplantae</taxon>
        <taxon>Streptophyta</taxon>
        <taxon>Embryophyta</taxon>
        <taxon>Tracheophyta</taxon>
        <taxon>Spermatophyta</taxon>
        <taxon>Magnoliopsida</taxon>
        <taxon>eudicotyledons</taxon>
        <taxon>Gunneridae</taxon>
        <taxon>Pentapetalae</taxon>
        <taxon>rosids</taxon>
        <taxon>fabids</taxon>
        <taxon>Fabales</taxon>
        <taxon>Fabaceae</taxon>
        <taxon>Papilionoideae</taxon>
        <taxon>50 kb inversion clade</taxon>
        <taxon>NPAAA clade</taxon>
        <taxon>indigoferoid/millettioid clade</taxon>
        <taxon>Phaseoleae</taxon>
        <taxon>Vigna</taxon>
    </lineage>
</organism>
<keyword evidence="3" id="KW-1185">Reference proteome</keyword>
<gene>
    <name evidence="1" type="ORF">DEO72_LG2g1290</name>
    <name evidence="2" type="ORF">DEO72_LG2g1291</name>
</gene>
<dbReference type="EMBL" id="CP039346">
    <property type="protein sequence ID" value="QCD80966.1"/>
    <property type="molecule type" value="Genomic_DNA"/>
</dbReference>
<dbReference type="AlphaFoldDB" id="A0A4D6KSE5"/>